<dbReference type="OrthoDB" id="3296586at2"/>
<sequence length="237" mass="24432">MSTGTDDVLVRFGRWALAKIWFGVLVSGAWAIGQHYHWSQAFLTVAAVLGALALALASSFLPVWTRQRPSGISVADVGLRVMVWGGLIIGVIALLIGMPAIGMVAAALLLNTAARTFGDPFGPFLRRLQVTPAVRHTSRSTPPRHPASSRRPRPAARSASGPAARPASGPAARFVAGGNARPADGPTVHPAGGPIVHPAARSAEGGAASAARNAEGRLASATRPLGGRSVEARSSER</sequence>
<evidence type="ECO:0000313" key="4">
    <source>
        <dbReference type="Proteomes" id="UP000198688"/>
    </source>
</evidence>
<reference evidence="3 4" key="1">
    <citation type="submission" date="2016-10" db="EMBL/GenBank/DDBJ databases">
        <authorList>
            <person name="de Groot N.N."/>
        </authorList>
    </citation>
    <scope>NUCLEOTIDE SEQUENCE [LARGE SCALE GENOMIC DNA]</scope>
    <source>
        <strain evidence="3 4">DSM 43941</strain>
    </source>
</reference>
<name>A0A1H1PJW2_9ACTN</name>
<evidence type="ECO:0000256" key="1">
    <source>
        <dbReference type="SAM" id="MobiDB-lite"/>
    </source>
</evidence>
<organism evidence="3 4">
    <name type="scientific">Actinoplanes derwentensis</name>
    <dbReference type="NCBI Taxonomy" id="113562"/>
    <lineage>
        <taxon>Bacteria</taxon>
        <taxon>Bacillati</taxon>
        <taxon>Actinomycetota</taxon>
        <taxon>Actinomycetes</taxon>
        <taxon>Micromonosporales</taxon>
        <taxon>Micromonosporaceae</taxon>
        <taxon>Actinoplanes</taxon>
    </lineage>
</organism>
<keyword evidence="2" id="KW-0472">Membrane</keyword>
<feature type="region of interest" description="Disordered" evidence="1">
    <location>
        <begin position="133"/>
        <end position="237"/>
    </location>
</feature>
<keyword evidence="4" id="KW-1185">Reference proteome</keyword>
<dbReference type="AlphaFoldDB" id="A0A1H1PJW2"/>
<feature type="transmembrane region" description="Helical" evidence="2">
    <location>
        <begin position="12"/>
        <end position="32"/>
    </location>
</feature>
<evidence type="ECO:0000313" key="3">
    <source>
        <dbReference type="EMBL" id="SDS11393.1"/>
    </source>
</evidence>
<gene>
    <name evidence="3" type="ORF">SAMN04489716_0041</name>
</gene>
<dbReference type="Proteomes" id="UP000198688">
    <property type="component" value="Chromosome I"/>
</dbReference>
<feature type="transmembrane region" description="Helical" evidence="2">
    <location>
        <begin position="41"/>
        <end position="61"/>
    </location>
</feature>
<feature type="compositionally biased region" description="Low complexity" evidence="1">
    <location>
        <begin position="155"/>
        <end position="173"/>
    </location>
</feature>
<dbReference type="EMBL" id="LT629758">
    <property type="protein sequence ID" value="SDS11393.1"/>
    <property type="molecule type" value="Genomic_DNA"/>
</dbReference>
<accession>A0A1H1PJW2</accession>
<protein>
    <submittedName>
        <fullName evidence="3">Uncharacterized protein</fullName>
    </submittedName>
</protein>
<feature type="transmembrane region" description="Helical" evidence="2">
    <location>
        <begin position="81"/>
        <end position="110"/>
    </location>
</feature>
<dbReference type="RefSeq" id="WP_157751043.1">
    <property type="nucleotide sequence ID" value="NZ_BOMJ01000019.1"/>
</dbReference>
<evidence type="ECO:0000256" key="2">
    <source>
        <dbReference type="SAM" id="Phobius"/>
    </source>
</evidence>
<keyword evidence="2" id="KW-0812">Transmembrane</keyword>
<keyword evidence="2" id="KW-1133">Transmembrane helix</keyword>
<feature type="compositionally biased region" description="Low complexity" evidence="1">
    <location>
        <begin position="199"/>
        <end position="219"/>
    </location>
</feature>
<proteinExistence type="predicted"/>
<dbReference type="STRING" id="113562.SAMN04489716_0041"/>